<dbReference type="InterPro" id="IPR017850">
    <property type="entry name" value="Alkaline_phosphatase_core_sf"/>
</dbReference>
<protein>
    <recommendedName>
        <fullName evidence="2">Alkaline phosphatase family protein</fullName>
    </recommendedName>
</protein>
<evidence type="ECO:0000313" key="1">
    <source>
        <dbReference type="EMBL" id="CRZ11582.1"/>
    </source>
</evidence>
<sequence length="366" mass="40849">MHDDALDVVITPRPQYMSDGRKRPDIWTKPANLRDELQGILGQFPMHRFWGPMSGIQSSKWIAEASKIVDNEFDPVFSFIYLPHLDYVLQKRGPADTEGSVIKELGLIDEVVKDLVGFYEARGAKVVILSEYGIGNVNEPVHINRVLNQAGYITTRTERDGLTLDCGSSRAFAIADHQIAMVHVARDADREPLKKLLQQVSGIEHVFGKADAPVWAAGSFHPERAGDLLCIAKRSAWFTYYFWLHDNDAPDYAGTVAIHDKPGYDPCELLLAYPSWTGEWFGYFNLFARAILSQICRLRVLISATPYHEQACLSIRGSHGRIDEAIAPIVIFPSLTSKEGIVDSCDIFNILLKTVSSENNLDSTAA</sequence>
<dbReference type="SUPFAM" id="SSF53649">
    <property type="entry name" value="Alkaline phosphatase-like"/>
    <property type="match status" value="1"/>
</dbReference>
<name>A0A0H5RDB5_9EUKA</name>
<organism evidence="1">
    <name type="scientific">Spongospora subterranea</name>
    <dbReference type="NCBI Taxonomy" id="70186"/>
    <lineage>
        <taxon>Eukaryota</taxon>
        <taxon>Sar</taxon>
        <taxon>Rhizaria</taxon>
        <taxon>Endomyxa</taxon>
        <taxon>Phytomyxea</taxon>
        <taxon>Plasmodiophorida</taxon>
        <taxon>Plasmodiophoridae</taxon>
        <taxon>Spongospora</taxon>
    </lineage>
</organism>
<proteinExistence type="predicted"/>
<evidence type="ECO:0008006" key="2">
    <source>
        <dbReference type="Google" id="ProtNLM"/>
    </source>
</evidence>
<dbReference type="Pfam" id="PF01663">
    <property type="entry name" value="Phosphodiest"/>
    <property type="match status" value="1"/>
</dbReference>
<reference evidence="1" key="1">
    <citation type="submission" date="2015-04" db="EMBL/GenBank/DDBJ databases">
        <title>The genome sequence of the plant pathogenic Rhizarian Plasmodiophora brassicae reveals insights in its biotrophic life cycle and the origin of chitin synthesis.</title>
        <authorList>
            <person name="Schwelm A."/>
            <person name="Fogelqvist J."/>
            <person name="Knaust A."/>
            <person name="Julke S."/>
            <person name="Lilja T."/>
            <person name="Dhandapani V."/>
            <person name="Bonilla-Rosso G."/>
            <person name="Karlsson M."/>
            <person name="Shevchenko A."/>
            <person name="Choi S.R."/>
            <person name="Kim H.G."/>
            <person name="Park J.Y."/>
            <person name="Lim Y.P."/>
            <person name="Ludwig-Muller J."/>
            <person name="Dixelius C."/>
        </authorList>
    </citation>
    <scope>NUCLEOTIDE SEQUENCE</scope>
    <source>
        <tissue evidence="1">Potato root galls</tissue>
    </source>
</reference>
<accession>A0A0H5RDB5</accession>
<dbReference type="AlphaFoldDB" id="A0A0H5RDB5"/>
<dbReference type="InterPro" id="IPR002591">
    <property type="entry name" value="Phosphodiest/P_Trfase"/>
</dbReference>
<dbReference type="EMBL" id="HACM01011140">
    <property type="protein sequence ID" value="CRZ11582.1"/>
    <property type="molecule type" value="Transcribed_RNA"/>
</dbReference>
<dbReference type="Gene3D" id="3.40.720.10">
    <property type="entry name" value="Alkaline Phosphatase, subunit A"/>
    <property type="match status" value="1"/>
</dbReference>